<proteinExistence type="predicted"/>
<dbReference type="OrthoDB" id="9815602at2"/>
<reference evidence="3 4" key="1">
    <citation type="submission" date="2017-07" db="EMBL/GenBank/DDBJ databases">
        <title>Draft Genome Sequences of Select Purple Nonsulfur Bacteria.</title>
        <authorList>
            <person name="Lasarre B."/>
            <person name="Mckinlay J.B."/>
        </authorList>
    </citation>
    <scope>NUCLEOTIDE SEQUENCE [LARGE SCALE GENOMIC DNA]</scope>
    <source>
        <strain evidence="3 4">DSM 5909</strain>
    </source>
</reference>
<dbReference type="SUPFAM" id="SSF53850">
    <property type="entry name" value="Periplasmic binding protein-like II"/>
    <property type="match status" value="1"/>
</dbReference>
<dbReference type="Pfam" id="PF13379">
    <property type="entry name" value="NMT1_2"/>
    <property type="match status" value="1"/>
</dbReference>
<evidence type="ECO:0008006" key="5">
    <source>
        <dbReference type="Google" id="ProtNLM"/>
    </source>
</evidence>
<name>A0A327KRE7_9BRAD</name>
<feature type="region of interest" description="Disordered" evidence="1">
    <location>
        <begin position="1"/>
        <end position="26"/>
    </location>
</feature>
<keyword evidence="2" id="KW-0472">Membrane</keyword>
<dbReference type="AlphaFoldDB" id="A0A327KRE7"/>
<keyword evidence="2" id="KW-1133">Transmembrane helix</keyword>
<dbReference type="PANTHER" id="PTHR30024">
    <property type="entry name" value="ALIPHATIC SULFONATES-BINDING PROTEIN-RELATED"/>
    <property type="match status" value="1"/>
</dbReference>
<evidence type="ECO:0000256" key="1">
    <source>
        <dbReference type="SAM" id="MobiDB-lite"/>
    </source>
</evidence>
<evidence type="ECO:0000313" key="4">
    <source>
        <dbReference type="Proteomes" id="UP000249130"/>
    </source>
</evidence>
<comment type="caution">
    <text evidence="3">The sequence shown here is derived from an EMBL/GenBank/DDBJ whole genome shotgun (WGS) entry which is preliminary data.</text>
</comment>
<keyword evidence="2" id="KW-0812">Transmembrane</keyword>
<accession>A0A327KRE7</accession>
<sequence>MVRDALLGSAPHHEETGRGAVPADGDKDAPYVARALLGIQRIRSAARRLRDVREPPRPASFIHHGPVTMISARTHGSRQMKMFAKIGAVVAALLAWGLSGAPAVAQDKVKVGVFPISSSLPYFVAIEKGYFKSRNIEPETITLMGGPANVAALITNQIEVSAVLVTLEGLNANVKKPGVAMYVAMHSQTPDYKMEQFVIRTGLVDKVKELKDLKGLKLMSAPGPANLNTAKGVLAKVGLKDGDYTIDQLDMGQHVNAMKAGTFDGGYTLEPGATIMEKMGVAKRLEAGVISTYILGNPKADAFAAGCAFTTDFITKRPDVAKRFADGWAEAVAYIKANPTEARKYLAKNTMTPDNVVDEVPMLGYTMTKDMTPEQLGWLQQFADFGTAIGVVPEKVDIKKMVKSF</sequence>
<evidence type="ECO:0000313" key="3">
    <source>
        <dbReference type="EMBL" id="RAI41469.1"/>
    </source>
</evidence>
<dbReference type="EMBL" id="NPEX01000187">
    <property type="protein sequence ID" value="RAI41469.1"/>
    <property type="molecule type" value="Genomic_DNA"/>
</dbReference>
<dbReference type="Proteomes" id="UP000249130">
    <property type="component" value="Unassembled WGS sequence"/>
</dbReference>
<organism evidence="3 4">
    <name type="scientific">Rhodoplanes roseus</name>
    <dbReference type="NCBI Taxonomy" id="29409"/>
    <lineage>
        <taxon>Bacteria</taxon>
        <taxon>Pseudomonadati</taxon>
        <taxon>Pseudomonadota</taxon>
        <taxon>Alphaproteobacteria</taxon>
        <taxon>Hyphomicrobiales</taxon>
        <taxon>Nitrobacteraceae</taxon>
        <taxon>Rhodoplanes</taxon>
    </lineage>
</organism>
<keyword evidence="4" id="KW-1185">Reference proteome</keyword>
<feature type="transmembrane region" description="Helical" evidence="2">
    <location>
        <begin position="83"/>
        <end position="105"/>
    </location>
</feature>
<gene>
    <name evidence="3" type="ORF">CH341_21570</name>
</gene>
<protein>
    <recommendedName>
        <fullName evidence="5">ABC transporter substrate-binding protein</fullName>
    </recommendedName>
</protein>
<dbReference type="Gene3D" id="3.40.190.10">
    <property type="entry name" value="Periplasmic binding protein-like II"/>
    <property type="match status" value="2"/>
</dbReference>
<evidence type="ECO:0000256" key="2">
    <source>
        <dbReference type="SAM" id="Phobius"/>
    </source>
</evidence>